<organism evidence="3 4">
    <name type="scientific">Periweissella beninensis</name>
    <dbReference type="NCBI Taxonomy" id="504936"/>
    <lineage>
        <taxon>Bacteria</taxon>
        <taxon>Bacillati</taxon>
        <taxon>Bacillota</taxon>
        <taxon>Bacilli</taxon>
        <taxon>Lactobacillales</taxon>
        <taxon>Lactobacillaceae</taxon>
        <taxon>Periweissella</taxon>
    </lineage>
</organism>
<keyword evidence="4" id="KW-1185">Reference proteome</keyword>
<dbReference type="Pfam" id="PF00156">
    <property type="entry name" value="Pribosyltran"/>
    <property type="match status" value="1"/>
</dbReference>
<comment type="caution">
    <text evidence="3">The sequence shown here is derived from an EMBL/GenBank/DDBJ whole genome shotgun (WGS) entry which is preliminary data.</text>
</comment>
<evidence type="ECO:0000259" key="2">
    <source>
        <dbReference type="Pfam" id="PF00156"/>
    </source>
</evidence>
<dbReference type="InterPro" id="IPR011011">
    <property type="entry name" value="Znf_FYVE_PHD"/>
</dbReference>
<dbReference type="RefSeq" id="WP_205143823.1">
    <property type="nucleotide sequence ID" value="NZ_JAFBDN010000011.1"/>
</dbReference>
<evidence type="ECO:0000313" key="3">
    <source>
        <dbReference type="EMBL" id="MCM2437821.1"/>
    </source>
</evidence>
<dbReference type="Proteomes" id="UP001057481">
    <property type="component" value="Unassembled WGS sequence"/>
</dbReference>
<accession>A0ABT0VJH6</accession>
<dbReference type="InterPro" id="IPR029057">
    <property type="entry name" value="PRTase-like"/>
</dbReference>
<evidence type="ECO:0000313" key="4">
    <source>
        <dbReference type="Proteomes" id="UP001057481"/>
    </source>
</evidence>
<dbReference type="EMBL" id="JAGMVS010000069">
    <property type="protein sequence ID" value="MCM2437821.1"/>
    <property type="molecule type" value="Genomic_DNA"/>
</dbReference>
<proteinExistence type="inferred from homology"/>
<dbReference type="SUPFAM" id="SSF53271">
    <property type="entry name" value="PRTase-like"/>
    <property type="match status" value="1"/>
</dbReference>
<gene>
    <name evidence="3" type="ORF">KAK10_07860</name>
</gene>
<dbReference type="Gene3D" id="3.40.50.2020">
    <property type="match status" value="1"/>
</dbReference>
<evidence type="ECO:0000256" key="1">
    <source>
        <dbReference type="ARBA" id="ARBA00008007"/>
    </source>
</evidence>
<name>A0ABT0VJH6_9LACO</name>
<sequence>MNCKLCEKYIATQLVPWEIILWQPLKKTQLCRECWQSFTKINYSKACQICGKKENYKVCKDCQLWQTTAEYPLVNQSLYCYDALMKKFMQKYKFEYDLELAEVFKSEFTQFLKITNNALVIPIPQRAQKRKFNQVRNLMKNNKRIKNSILFVKKEAIDKLQVNLNRQERLQTRQPFDIDKQELNKVQFERIILIDDIYTTGRTLRHAANLLAQYTTKPIIAKTLAR</sequence>
<feature type="domain" description="Phosphoribosyltransferase" evidence="2">
    <location>
        <begin position="175"/>
        <end position="224"/>
    </location>
</feature>
<dbReference type="InterPro" id="IPR000836">
    <property type="entry name" value="PRTase_dom"/>
</dbReference>
<dbReference type="CDD" id="cd06223">
    <property type="entry name" value="PRTases_typeI"/>
    <property type="match status" value="1"/>
</dbReference>
<dbReference type="InterPro" id="IPR051910">
    <property type="entry name" value="ComF/GntX_DNA_util-trans"/>
</dbReference>
<dbReference type="PANTHER" id="PTHR47505">
    <property type="entry name" value="DNA UTILIZATION PROTEIN YHGH"/>
    <property type="match status" value="1"/>
</dbReference>
<dbReference type="SUPFAM" id="SSF57903">
    <property type="entry name" value="FYVE/PHD zinc finger"/>
    <property type="match status" value="1"/>
</dbReference>
<reference evidence="3" key="1">
    <citation type="submission" date="2021-04" db="EMBL/GenBank/DDBJ databases">
        <title>Taxonomic assessment of Weissella genus.</title>
        <authorList>
            <person name="Fanelli F."/>
            <person name="Chieffi D."/>
            <person name="Dell'Aquila A."/>
            <person name="Gyu-Sung C."/>
            <person name="Franz C.M.A.P."/>
            <person name="Fusco V."/>
        </authorList>
    </citation>
    <scope>NUCLEOTIDE SEQUENCE</scope>
    <source>
        <strain evidence="3">LMG 25373</strain>
    </source>
</reference>
<protein>
    <submittedName>
        <fullName evidence="3">ComF family protein</fullName>
    </submittedName>
</protein>
<dbReference type="PANTHER" id="PTHR47505:SF1">
    <property type="entry name" value="DNA UTILIZATION PROTEIN YHGH"/>
    <property type="match status" value="1"/>
</dbReference>
<comment type="similarity">
    <text evidence="1">Belongs to the ComF/GntX family.</text>
</comment>